<dbReference type="GO" id="GO:0031298">
    <property type="term" value="C:replication fork protection complex"/>
    <property type="evidence" value="ECO:0007669"/>
    <property type="project" value="TreeGrafter"/>
</dbReference>
<sequence length="282" mass="31645">MGQQGHPDIQQDLSSQTANDLFDYDVGLDEILQRAPSASNVNPPRPPTVPGDSGLSLGLDEEVKVTRKRLPVAKLDEARLLSQTGIPRLRRTAKQNLKFKGKGHEFSDAARLLQFYQLWLDDLFPRAKFADGLTIIEKLGHNKRLQVMRREWIEDEKPSAQVDNTTRDLQENRLNLSIATSTENHHTVDTHVFLSHDVAHDRVDKESSTGRLGVPALGLLMSDDENNHSVVTRDVPEDSDELEILLREQQCDGAIIKNRPASIDLDADADGFEAMEELNIFN</sequence>
<evidence type="ECO:0000256" key="5">
    <source>
        <dbReference type="ARBA" id="ARBA00022880"/>
    </source>
</evidence>
<dbReference type="GO" id="GO:0000076">
    <property type="term" value="P:DNA replication checkpoint signaling"/>
    <property type="evidence" value="ECO:0007669"/>
    <property type="project" value="UniProtKB-UniRule"/>
</dbReference>
<feature type="region of interest" description="Disordered" evidence="10">
    <location>
        <begin position="35"/>
        <end position="56"/>
    </location>
</feature>
<dbReference type="OrthoDB" id="437078at2759"/>
<keyword evidence="5" id="KW-0236">DNA replication inhibitor</keyword>
<evidence type="ECO:0000256" key="8">
    <source>
        <dbReference type="ARBA" id="ARBA00025496"/>
    </source>
</evidence>
<comment type="function">
    <text evidence="8">Forms a fork protection complex (FPC) with TOF1 and which is required for chromosome segregation during meiosis and DNA damage repair. FPC coordinates leading and lagging strand synthesis and moves with the replication fork. FPC stabilizes replication forks in a configuration that is recognized by replication checkpoint sensors.</text>
</comment>
<comment type="subcellular location">
    <subcellularLocation>
        <location evidence="1 9">Nucleus</location>
    </subcellularLocation>
</comment>
<keyword evidence="13" id="KW-1185">Reference proteome</keyword>
<dbReference type="InterPro" id="IPR012923">
    <property type="entry name" value="Csm3"/>
</dbReference>
<dbReference type="Pfam" id="PF07962">
    <property type="entry name" value="Swi3"/>
    <property type="match status" value="1"/>
</dbReference>
<dbReference type="Proteomes" id="UP000326198">
    <property type="component" value="Unassembled WGS sequence"/>
</dbReference>
<accession>A0A5N7AX71</accession>
<evidence type="ECO:0000259" key="11">
    <source>
        <dbReference type="Pfam" id="PF07962"/>
    </source>
</evidence>
<dbReference type="EMBL" id="ML736288">
    <property type="protein sequence ID" value="KAE8374323.1"/>
    <property type="molecule type" value="Genomic_DNA"/>
</dbReference>
<feature type="domain" description="Chromosome segregation in meiosis protein 3" evidence="11">
    <location>
        <begin position="74"/>
        <end position="157"/>
    </location>
</feature>
<keyword evidence="6 9" id="KW-0539">Nucleus</keyword>
<gene>
    <name evidence="12" type="ORF">BDV26DRAFT_296102</name>
</gene>
<comment type="similarity">
    <text evidence="2 9">Belongs to the CSM3 family.</text>
</comment>
<reference evidence="12 13" key="1">
    <citation type="submission" date="2019-04" db="EMBL/GenBank/DDBJ databases">
        <title>Friends and foes A comparative genomics studyof 23 Aspergillus species from section Flavi.</title>
        <authorList>
            <consortium name="DOE Joint Genome Institute"/>
            <person name="Kjaerbolling I."/>
            <person name="Vesth T."/>
            <person name="Frisvad J.C."/>
            <person name="Nybo J.L."/>
            <person name="Theobald S."/>
            <person name="Kildgaard S."/>
            <person name="Isbrandt T."/>
            <person name="Kuo A."/>
            <person name="Sato A."/>
            <person name="Lyhne E.K."/>
            <person name="Kogle M.E."/>
            <person name="Wiebenga A."/>
            <person name="Kun R.S."/>
            <person name="Lubbers R.J."/>
            <person name="Makela M.R."/>
            <person name="Barry K."/>
            <person name="Chovatia M."/>
            <person name="Clum A."/>
            <person name="Daum C."/>
            <person name="Haridas S."/>
            <person name="He G."/>
            <person name="LaButti K."/>
            <person name="Lipzen A."/>
            <person name="Mondo S."/>
            <person name="Riley R."/>
            <person name="Salamov A."/>
            <person name="Simmons B.A."/>
            <person name="Magnuson J.K."/>
            <person name="Henrissat B."/>
            <person name="Mortensen U.H."/>
            <person name="Larsen T.O."/>
            <person name="Devries R.P."/>
            <person name="Grigoriev I.V."/>
            <person name="Machida M."/>
            <person name="Baker S.E."/>
            <person name="Andersen M.R."/>
        </authorList>
    </citation>
    <scope>NUCLEOTIDE SEQUENCE [LARGE SCALE GENOMIC DNA]</scope>
    <source>
        <strain evidence="12 13">IBT 29228</strain>
    </source>
</reference>
<dbReference type="GO" id="GO:0003677">
    <property type="term" value="F:DNA binding"/>
    <property type="evidence" value="ECO:0007669"/>
    <property type="project" value="TreeGrafter"/>
</dbReference>
<evidence type="ECO:0000256" key="7">
    <source>
        <dbReference type="ARBA" id="ARBA00023306"/>
    </source>
</evidence>
<protein>
    <recommendedName>
        <fullName evidence="9">Chromosome segregation in meiosis protein</fullName>
    </recommendedName>
</protein>
<evidence type="ECO:0000256" key="10">
    <source>
        <dbReference type="SAM" id="MobiDB-lite"/>
    </source>
</evidence>
<evidence type="ECO:0000256" key="2">
    <source>
        <dbReference type="ARBA" id="ARBA00006075"/>
    </source>
</evidence>
<comment type="subunit">
    <text evidence="3">Component of the fork protection complex (FPC) consisting of TOF1 and CSM3.</text>
</comment>
<dbReference type="InterPro" id="IPR040038">
    <property type="entry name" value="TIPIN/Csm3/Swi3"/>
</dbReference>
<keyword evidence="7 9" id="KW-0131">Cell cycle</keyword>
<evidence type="ECO:0000256" key="6">
    <source>
        <dbReference type="ARBA" id="ARBA00023242"/>
    </source>
</evidence>
<dbReference type="PANTHER" id="PTHR13220:SF11">
    <property type="entry name" value="TIMELESS-INTERACTING PROTEIN"/>
    <property type="match status" value="1"/>
</dbReference>
<evidence type="ECO:0000313" key="13">
    <source>
        <dbReference type="Proteomes" id="UP000326198"/>
    </source>
</evidence>
<dbReference type="GO" id="GO:0043111">
    <property type="term" value="P:replication fork arrest"/>
    <property type="evidence" value="ECO:0007669"/>
    <property type="project" value="TreeGrafter"/>
</dbReference>
<organism evidence="12 13">
    <name type="scientific">Aspergillus bertholletiae</name>
    <dbReference type="NCBI Taxonomy" id="1226010"/>
    <lineage>
        <taxon>Eukaryota</taxon>
        <taxon>Fungi</taxon>
        <taxon>Dikarya</taxon>
        <taxon>Ascomycota</taxon>
        <taxon>Pezizomycotina</taxon>
        <taxon>Eurotiomycetes</taxon>
        <taxon>Eurotiomycetidae</taxon>
        <taxon>Eurotiales</taxon>
        <taxon>Aspergillaceae</taxon>
        <taxon>Aspergillus</taxon>
        <taxon>Aspergillus subgen. Circumdati</taxon>
    </lineage>
</organism>
<evidence type="ECO:0000313" key="12">
    <source>
        <dbReference type="EMBL" id="KAE8374323.1"/>
    </source>
</evidence>
<dbReference type="AlphaFoldDB" id="A0A5N7AX71"/>
<evidence type="ECO:0000256" key="4">
    <source>
        <dbReference type="ARBA" id="ARBA00022763"/>
    </source>
</evidence>
<comment type="function">
    <text evidence="9">Plays an important role in the control of DNA replication and the maintenance of replication fork stability.</text>
</comment>
<dbReference type="PANTHER" id="PTHR13220">
    <property type="entry name" value="TIMELESS INTERACTING-RELATED"/>
    <property type="match status" value="1"/>
</dbReference>
<dbReference type="GO" id="GO:0031297">
    <property type="term" value="P:replication fork processing"/>
    <property type="evidence" value="ECO:0007669"/>
    <property type="project" value="UniProtKB-UniRule"/>
</dbReference>
<evidence type="ECO:0000256" key="3">
    <source>
        <dbReference type="ARBA" id="ARBA00011217"/>
    </source>
</evidence>
<dbReference type="GO" id="GO:0006974">
    <property type="term" value="P:DNA damage response"/>
    <property type="evidence" value="ECO:0007669"/>
    <property type="project" value="UniProtKB-KW"/>
</dbReference>
<evidence type="ECO:0000256" key="1">
    <source>
        <dbReference type="ARBA" id="ARBA00004123"/>
    </source>
</evidence>
<evidence type="ECO:0000256" key="9">
    <source>
        <dbReference type="RuleBase" id="RU366049"/>
    </source>
</evidence>
<name>A0A5N7AX71_9EURO</name>
<proteinExistence type="inferred from homology"/>
<keyword evidence="4 9" id="KW-0227">DNA damage</keyword>